<gene>
    <name evidence="2" type="ORF">J2Z32_004203</name>
</gene>
<reference evidence="2 3" key="1">
    <citation type="submission" date="2021-03" db="EMBL/GenBank/DDBJ databases">
        <title>Genomic Encyclopedia of Type Strains, Phase IV (KMG-IV): sequencing the most valuable type-strain genomes for metagenomic binning, comparative biology and taxonomic classification.</title>
        <authorList>
            <person name="Goeker M."/>
        </authorList>
    </citation>
    <scope>NUCLEOTIDE SEQUENCE [LARGE SCALE GENOMIC DNA]</scope>
    <source>
        <strain evidence="2 3">DSM 14349</strain>
    </source>
</reference>
<feature type="signal peptide" evidence="1">
    <location>
        <begin position="1"/>
        <end position="25"/>
    </location>
</feature>
<keyword evidence="3" id="KW-1185">Reference proteome</keyword>
<keyword evidence="1" id="KW-0732">Signal</keyword>
<dbReference type="Proteomes" id="UP001519272">
    <property type="component" value="Unassembled WGS sequence"/>
</dbReference>
<sequence length="162" mass="17978">MKIKKILTILLTSMLLLTSSTSVFASETTPEAISTITPTAVGFGDSKAQAIPLLNGDRFTSYLASSTDEDWYKWTNNTGSLKYVGAFYQPQTFDGAYRLGMEIDYTPTRSLLRVYASDFGNPSNPGIIINPLIPPGATVYFIIDSVNYATKVYTFDFRVYDF</sequence>
<evidence type="ECO:0000313" key="2">
    <source>
        <dbReference type="EMBL" id="MBP1907528.1"/>
    </source>
</evidence>
<protein>
    <submittedName>
        <fullName evidence="2">Uncharacterized protein</fullName>
    </submittedName>
</protein>
<feature type="chain" id="PRO_5045285813" evidence="1">
    <location>
        <begin position="26"/>
        <end position="162"/>
    </location>
</feature>
<proteinExistence type="predicted"/>
<dbReference type="EMBL" id="JAGGKG010000028">
    <property type="protein sequence ID" value="MBP1907528.1"/>
    <property type="molecule type" value="Genomic_DNA"/>
</dbReference>
<name>A0ABS4FYV1_9BACL</name>
<organism evidence="2 3">
    <name type="scientific">Paenibacillus turicensis</name>
    <dbReference type="NCBI Taxonomy" id="160487"/>
    <lineage>
        <taxon>Bacteria</taxon>
        <taxon>Bacillati</taxon>
        <taxon>Bacillota</taxon>
        <taxon>Bacilli</taxon>
        <taxon>Bacillales</taxon>
        <taxon>Paenibacillaceae</taxon>
        <taxon>Paenibacillus</taxon>
    </lineage>
</organism>
<evidence type="ECO:0000313" key="3">
    <source>
        <dbReference type="Proteomes" id="UP001519272"/>
    </source>
</evidence>
<evidence type="ECO:0000256" key="1">
    <source>
        <dbReference type="SAM" id="SignalP"/>
    </source>
</evidence>
<accession>A0ABS4FYV1</accession>
<dbReference type="RefSeq" id="WP_210091107.1">
    <property type="nucleotide sequence ID" value="NZ_JAGGKG010000028.1"/>
</dbReference>
<comment type="caution">
    <text evidence="2">The sequence shown here is derived from an EMBL/GenBank/DDBJ whole genome shotgun (WGS) entry which is preliminary data.</text>
</comment>